<sequence>MDLKLAGKVALVTGASVGLGRAIAQMLAEEGCRLAIVARREDRLRIAADEIAASGYERPLIIVADVTQHDAPARIRDEVLAAFGRLDILVNNAGGSRPFDGLGTRQQWDEAMALNFHAGRELAHAFVPMMQAQKFGRIINLTGGDEPLASNGGIPPNGATHIWAKSLSRVVGKDGITVNSIPPGRLHSEQIDQKLLPTEESQRKWVAENCPAGYIGEPEDLAVLVAFLASPLARYITGQVIHVDGGARRFSH</sequence>
<evidence type="ECO:0000313" key="3">
    <source>
        <dbReference type="Proteomes" id="UP000030377"/>
    </source>
</evidence>
<dbReference type="InterPro" id="IPR002347">
    <property type="entry name" value="SDR_fam"/>
</dbReference>
<dbReference type="PRINTS" id="PR00081">
    <property type="entry name" value="GDHRDH"/>
</dbReference>
<dbReference type="PANTHER" id="PTHR42879">
    <property type="entry name" value="3-OXOACYL-(ACYL-CARRIER-PROTEIN) REDUCTASE"/>
    <property type="match status" value="1"/>
</dbReference>
<dbReference type="Gene3D" id="3.40.50.720">
    <property type="entry name" value="NAD(P)-binding Rossmann-like Domain"/>
    <property type="match status" value="1"/>
</dbReference>
<dbReference type="EMBL" id="JRPN01000025">
    <property type="protein sequence ID" value="KGT75348.1"/>
    <property type="molecule type" value="Genomic_DNA"/>
</dbReference>
<dbReference type="SUPFAM" id="SSF51735">
    <property type="entry name" value="NAD(P)-binding Rossmann-fold domains"/>
    <property type="match status" value="1"/>
</dbReference>
<dbReference type="RefSeq" id="WP_041958857.1">
    <property type="nucleotide sequence ID" value="NZ_JRPN01000025.1"/>
</dbReference>
<comment type="caution">
    <text evidence="2">The sequence shown here is derived from an EMBL/GenBank/DDBJ whole genome shotgun (WGS) entry which is preliminary data.</text>
</comment>
<evidence type="ECO:0000313" key="2">
    <source>
        <dbReference type="EMBL" id="KGT75348.1"/>
    </source>
</evidence>
<reference evidence="2 3" key="1">
    <citation type="submission" date="2014-09" db="EMBL/GenBank/DDBJ databases">
        <title>Draft genome of Bradyrhizobium japonicum Is-34.</title>
        <authorList>
            <person name="Tsurumaru H."/>
            <person name="Yamakawa T."/>
            <person name="Hashimoto S."/>
            <person name="Okizaki K."/>
            <person name="Kanesaki Y."/>
            <person name="Yoshikawa H."/>
            <person name="Yajima S."/>
        </authorList>
    </citation>
    <scope>NUCLEOTIDE SEQUENCE [LARGE SCALE GENOMIC DNA]</scope>
    <source>
        <strain evidence="2 3">Is-34</strain>
    </source>
</reference>
<dbReference type="STRING" id="375.BKD09_RS11055"/>
<gene>
    <name evidence="2" type="ORF">MA20_33215</name>
</gene>
<name>A0A0A3YNT5_BRAJP</name>
<accession>A0A0A3YNT5</accession>
<dbReference type="Proteomes" id="UP000030377">
    <property type="component" value="Unassembled WGS sequence"/>
</dbReference>
<dbReference type="InterPro" id="IPR036291">
    <property type="entry name" value="NAD(P)-bd_dom_sf"/>
</dbReference>
<proteinExistence type="inferred from homology"/>
<comment type="similarity">
    <text evidence="1">Belongs to the short-chain dehydrogenases/reductases (SDR) family.</text>
</comment>
<organism evidence="2 3">
    <name type="scientific">Bradyrhizobium japonicum</name>
    <dbReference type="NCBI Taxonomy" id="375"/>
    <lineage>
        <taxon>Bacteria</taxon>
        <taxon>Pseudomonadati</taxon>
        <taxon>Pseudomonadota</taxon>
        <taxon>Alphaproteobacteria</taxon>
        <taxon>Hyphomicrobiales</taxon>
        <taxon>Nitrobacteraceae</taxon>
        <taxon>Bradyrhizobium</taxon>
    </lineage>
</organism>
<protein>
    <submittedName>
        <fullName evidence="2">3-oxoacyl-ACP reductase</fullName>
    </submittedName>
</protein>
<dbReference type="AlphaFoldDB" id="A0A0A3YNT5"/>
<evidence type="ECO:0000256" key="1">
    <source>
        <dbReference type="ARBA" id="ARBA00006484"/>
    </source>
</evidence>
<dbReference type="InterPro" id="IPR050259">
    <property type="entry name" value="SDR"/>
</dbReference>
<dbReference type="PANTHER" id="PTHR42879:SF2">
    <property type="entry name" value="3-OXOACYL-[ACYL-CARRIER-PROTEIN] REDUCTASE FABG"/>
    <property type="match status" value="1"/>
</dbReference>
<dbReference type="Pfam" id="PF13561">
    <property type="entry name" value="adh_short_C2"/>
    <property type="match status" value="1"/>
</dbReference>